<evidence type="ECO:0000256" key="6">
    <source>
        <dbReference type="SAM" id="Phobius"/>
    </source>
</evidence>
<gene>
    <name evidence="7" type="ORF">DFQ27_001248</name>
</gene>
<feature type="transmembrane region" description="Helical" evidence="6">
    <location>
        <begin position="295"/>
        <end position="314"/>
    </location>
</feature>
<dbReference type="PANTHER" id="PTHR23294">
    <property type="entry name" value="ET TRANSLATION PRODUCT-RELATED"/>
    <property type="match status" value="1"/>
</dbReference>
<feature type="region of interest" description="Disordered" evidence="5">
    <location>
        <begin position="539"/>
        <end position="578"/>
    </location>
</feature>
<feature type="compositionally biased region" description="Basic residues" evidence="5">
    <location>
        <begin position="548"/>
        <end position="557"/>
    </location>
</feature>
<evidence type="ECO:0000256" key="5">
    <source>
        <dbReference type="SAM" id="MobiDB-lite"/>
    </source>
</evidence>
<dbReference type="GO" id="GO:0022857">
    <property type="term" value="F:transmembrane transporter activity"/>
    <property type="evidence" value="ECO:0007669"/>
    <property type="project" value="InterPro"/>
</dbReference>
<evidence type="ECO:0000313" key="8">
    <source>
        <dbReference type="Proteomes" id="UP000807716"/>
    </source>
</evidence>
<dbReference type="Pfam" id="PF07690">
    <property type="entry name" value="MFS_1"/>
    <property type="match status" value="1"/>
</dbReference>
<feature type="transmembrane region" description="Helical" evidence="6">
    <location>
        <begin position="140"/>
        <end position="159"/>
    </location>
</feature>
<evidence type="ECO:0000256" key="1">
    <source>
        <dbReference type="ARBA" id="ARBA00004141"/>
    </source>
</evidence>
<feature type="transmembrane region" description="Helical" evidence="6">
    <location>
        <begin position="219"/>
        <end position="246"/>
    </location>
</feature>
<feature type="transmembrane region" description="Helical" evidence="6">
    <location>
        <begin position="344"/>
        <end position="365"/>
    </location>
</feature>
<feature type="region of interest" description="Disordered" evidence="5">
    <location>
        <begin position="450"/>
        <end position="504"/>
    </location>
</feature>
<dbReference type="Gene3D" id="1.20.1250.20">
    <property type="entry name" value="MFS general substrate transporter like domains"/>
    <property type="match status" value="2"/>
</dbReference>
<feature type="compositionally biased region" description="Low complexity" evidence="5">
    <location>
        <begin position="869"/>
        <end position="879"/>
    </location>
</feature>
<evidence type="ECO:0000256" key="4">
    <source>
        <dbReference type="ARBA" id="ARBA00023136"/>
    </source>
</evidence>
<sequence>MLGRNMLGSQAMRQIIVIGLVCFGTVGMFNAISSVGNAGKHNNTNQNLAITSSSIAYIIGFLISGGLHNMLGPRPCVAFGGLTFVVYVAAMYYAGDDEDSLYPPLAGILLGFGGGLIWVTQGAMMMSYPTEDNKGKYIGAFWAIFNLGAVFGSVLPLIINSKPGMDLDDFDPLTYKLYMIIMAIATCLSIFLVRPSTIVRDNGEPVIVTKFQGVRAETIAILSVFCDWRMLLLIPAFFFSNFSYTYQFNDFNGSSFNIRTRSLNSVLFWISQIIGALVIGYVLDRAPYRRPKRAMLGLALILLLFMGTWIGAYVSQIKNNFERNQIAHKLLDYEKHGVKYTGLLAVYAMFGFCDAAFACFCYWLMGALSNKYDDLSRYAGFFKAIQSLGSAVAAPLDLAQTPLEVYLVTNWILCAISMIAMFLVCKTITDTTIDDNDSASYYGDSIADDDSYDDGPRSIAGATEYEGESAPSSRAPSFSDPDDNDSQIQVYVGNGDRPSAGRRRPTIREMEHYRGAAGGGTGATAAGGGGGMYDEEAALGVRSDSQRRGMKRSVRTRRSQELAPEGSASSSSSPSTTAIPAMAEVRSTPQIAFPKAAILAPSMPPSSHHYSQFYSESPKYHHPSYLTSAQSSVSASAASSSSSAPSSAAGTTTPYPYLYIPSNNLGNNNNNNNNGDRSSSNNYHNWPPLDLNGGLLGVGPNAVVGLGGRGGFTGLDGTGAADMDPSTLMGGAGVGGSAGAAGTIGGGGGGGVGGLFLQVPSLNPGTHQAPGSQRSSTGLLSATTTFTSSEEEEMDDFDTRSILTVSSAGHDSIPDMGEMSPFPASLHSPRTPYPAVRAQAMPPLQTAATGAPIGGVGGIGQVEGGSTTGQGSSSSTMSSHHQFPPHFFPATFANNHNTTTTTTTTIHSRPHSPTVSIASPNSSPISSPGSSPPSSPRLSPLA</sequence>
<comment type="caution">
    <text evidence="7">The sequence shown here is derived from an EMBL/GenBank/DDBJ whole genome shotgun (WGS) entry which is preliminary data.</text>
</comment>
<dbReference type="InterPro" id="IPR036259">
    <property type="entry name" value="MFS_trans_sf"/>
</dbReference>
<protein>
    <recommendedName>
        <fullName evidence="9">MFS general substrate transporter</fullName>
    </recommendedName>
</protein>
<accession>A0A9P6QML4</accession>
<feature type="transmembrane region" description="Helical" evidence="6">
    <location>
        <begin position="48"/>
        <end position="67"/>
    </location>
</feature>
<evidence type="ECO:0000256" key="3">
    <source>
        <dbReference type="ARBA" id="ARBA00022989"/>
    </source>
</evidence>
<evidence type="ECO:0000313" key="7">
    <source>
        <dbReference type="EMBL" id="KAG0269987.1"/>
    </source>
</evidence>
<dbReference type="Proteomes" id="UP000807716">
    <property type="component" value="Unassembled WGS sequence"/>
</dbReference>
<name>A0A9P6QML4_9FUNG</name>
<reference evidence="7" key="1">
    <citation type="journal article" date="2020" name="Fungal Divers.">
        <title>Resolving the Mortierellaceae phylogeny through synthesis of multi-gene phylogenetics and phylogenomics.</title>
        <authorList>
            <person name="Vandepol N."/>
            <person name="Liber J."/>
            <person name="Desiro A."/>
            <person name="Na H."/>
            <person name="Kennedy M."/>
            <person name="Barry K."/>
            <person name="Grigoriev I.V."/>
            <person name="Miller A.N."/>
            <person name="O'Donnell K."/>
            <person name="Stajich J.E."/>
            <person name="Bonito G."/>
        </authorList>
    </citation>
    <scope>NUCLEOTIDE SEQUENCE</scope>
    <source>
        <strain evidence="7">BC1065</strain>
    </source>
</reference>
<keyword evidence="4 6" id="KW-0472">Membrane</keyword>
<feature type="compositionally biased region" description="Low complexity" evidence="5">
    <location>
        <begin position="567"/>
        <end position="578"/>
    </location>
</feature>
<feature type="compositionally biased region" description="Gly residues" evidence="5">
    <location>
        <begin position="858"/>
        <end position="868"/>
    </location>
</feature>
<dbReference type="PANTHER" id="PTHR23294:SF59">
    <property type="entry name" value="UNC93-LIKE PROTEIN C922.05C"/>
    <property type="match status" value="1"/>
</dbReference>
<dbReference type="EMBL" id="JAAAJB010000014">
    <property type="protein sequence ID" value="KAG0269987.1"/>
    <property type="molecule type" value="Genomic_DNA"/>
</dbReference>
<feature type="compositionally biased region" description="Low complexity" evidence="5">
    <location>
        <begin position="662"/>
        <end position="682"/>
    </location>
</feature>
<dbReference type="InterPro" id="IPR011701">
    <property type="entry name" value="MFS"/>
</dbReference>
<feature type="transmembrane region" description="Helical" evidence="6">
    <location>
        <begin position="405"/>
        <end position="424"/>
    </location>
</feature>
<feature type="compositionally biased region" description="Low complexity" evidence="5">
    <location>
        <begin position="919"/>
        <end position="929"/>
    </location>
</feature>
<evidence type="ECO:0008006" key="9">
    <source>
        <dbReference type="Google" id="ProtNLM"/>
    </source>
</evidence>
<dbReference type="InterPro" id="IPR051617">
    <property type="entry name" value="UNC-93-like_regulator"/>
</dbReference>
<dbReference type="OrthoDB" id="196103at2759"/>
<feature type="transmembrane region" description="Helical" evidence="6">
    <location>
        <begin position="76"/>
        <end position="95"/>
    </location>
</feature>
<feature type="region of interest" description="Disordered" evidence="5">
    <location>
        <begin position="661"/>
        <end position="685"/>
    </location>
</feature>
<comment type="subcellular location">
    <subcellularLocation>
        <location evidence="1">Membrane</location>
        <topology evidence="1">Multi-pass membrane protein</topology>
    </subcellularLocation>
</comment>
<dbReference type="GO" id="GO:0016020">
    <property type="term" value="C:membrane"/>
    <property type="evidence" value="ECO:0007669"/>
    <property type="project" value="UniProtKB-SubCell"/>
</dbReference>
<feature type="region of interest" description="Disordered" evidence="5">
    <location>
        <begin position="858"/>
        <end position="942"/>
    </location>
</feature>
<feature type="transmembrane region" description="Helical" evidence="6">
    <location>
        <begin position="175"/>
        <end position="193"/>
    </location>
</feature>
<proteinExistence type="predicted"/>
<keyword evidence="8" id="KW-1185">Reference proteome</keyword>
<keyword evidence="3 6" id="KW-1133">Transmembrane helix</keyword>
<keyword evidence="2 6" id="KW-0812">Transmembrane</keyword>
<organism evidence="7 8">
    <name type="scientific">Actinomortierella ambigua</name>
    <dbReference type="NCBI Taxonomy" id="1343610"/>
    <lineage>
        <taxon>Eukaryota</taxon>
        <taxon>Fungi</taxon>
        <taxon>Fungi incertae sedis</taxon>
        <taxon>Mucoromycota</taxon>
        <taxon>Mortierellomycotina</taxon>
        <taxon>Mortierellomycetes</taxon>
        <taxon>Mortierellales</taxon>
        <taxon>Mortierellaceae</taxon>
        <taxon>Actinomortierella</taxon>
    </lineage>
</organism>
<dbReference type="AlphaFoldDB" id="A0A9P6QML4"/>
<feature type="transmembrane region" description="Helical" evidence="6">
    <location>
        <begin position="266"/>
        <end position="283"/>
    </location>
</feature>
<feature type="transmembrane region" description="Helical" evidence="6">
    <location>
        <begin position="101"/>
        <end position="119"/>
    </location>
</feature>
<dbReference type="SUPFAM" id="SSF103473">
    <property type="entry name" value="MFS general substrate transporter"/>
    <property type="match status" value="1"/>
</dbReference>
<evidence type="ECO:0000256" key="2">
    <source>
        <dbReference type="ARBA" id="ARBA00022692"/>
    </source>
</evidence>